<sequence>MVNCLLPVQIKQSVSLTGSYHYRYFITLQYNSFIFIAIY</sequence>
<dbReference type="KEGG" id="seh:SeHA_C4701"/>
<protein>
    <submittedName>
        <fullName evidence="1">Uncharacterized protein</fullName>
    </submittedName>
</protein>
<reference evidence="1 2" key="1">
    <citation type="journal article" date="2011" name="J. Bacteriol.">
        <title>Comparative genomics of 28 Salmonella enterica isolates: evidence for CRISPR-mediated adaptive sublineage evolution.</title>
        <authorList>
            <person name="Fricke W.F."/>
            <person name="Mammel M.K."/>
            <person name="McDermott P.F."/>
            <person name="Tartera C."/>
            <person name="White D.G."/>
            <person name="Leclerc J.E."/>
            <person name="Ravel J."/>
            <person name="Cebula T.A."/>
        </authorList>
    </citation>
    <scope>NUCLEOTIDE SEQUENCE [LARGE SCALE GENOMIC DNA]</scope>
    <source>
        <strain evidence="1 2">SL476</strain>
    </source>
</reference>
<dbReference type="EMBL" id="CP001120">
    <property type="protein sequence ID" value="ACF69155.1"/>
    <property type="molecule type" value="Genomic_DNA"/>
</dbReference>
<name>A0A6C6ZPS2_SALHS</name>
<dbReference type="Proteomes" id="UP000001866">
    <property type="component" value="Chromosome"/>
</dbReference>
<gene>
    <name evidence="1" type="ordered locus">SeHA_C4701</name>
</gene>
<evidence type="ECO:0000313" key="1">
    <source>
        <dbReference type="EMBL" id="ACF69155.1"/>
    </source>
</evidence>
<organism evidence="1 2">
    <name type="scientific">Salmonella heidelberg (strain SL476)</name>
    <dbReference type="NCBI Taxonomy" id="454169"/>
    <lineage>
        <taxon>Bacteria</taxon>
        <taxon>Pseudomonadati</taxon>
        <taxon>Pseudomonadota</taxon>
        <taxon>Gammaproteobacteria</taxon>
        <taxon>Enterobacterales</taxon>
        <taxon>Enterobacteriaceae</taxon>
        <taxon>Salmonella</taxon>
    </lineage>
</organism>
<accession>A0A6C6ZPS2</accession>
<evidence type="ECO:0000313" key="2">
    <source>
        <dbReference type="Proteomes" id="UP000001866"/>
    </source>
</evidence>
<dbReference type="AlphaFoldDB" id="A0A6C6ZPS2"/>
<proteinExistence type="predicted"/>